<reference evidence="9 10" key="1">
    <citation type="submission" date="2019-10" db="EMBL/GenBank/DDBJ databases">
        <title>Gracilibacillus sp. nov. isolated from rice seeds.</title>
        <authorList>
            <person name="He S."/>
        </authorList>
    </citation>
    <scope>NUCLEOTIDE SEQUENCE [LARGE SCALE GENOMIC DNA]</scope>
    <source>
        <strain evidence="9 10">TD8</strain>
    </source>
</reference>
<dbReference type="PANTHER" id="PTHR36838:SF1">
    <property type="entry name" value="SLR1864 PROTEIN"/>
    <property type="match status" value="1"/>
</dbReference>
<evidence type="ECO:0000256" key="2">
    <source>
        <dbReference type="ARBA" id="ARBA00010145"/>
    </source>
</evidence>
<comment type="caution">
    <text evidence="9">The sequence shown here is derived from an EMBL/GenBank/DDBJ whole genome shotgun (WGS) entry which is preliminary data.</text>
</comment>
<comment type="similarity">
    <text evidence="2">Belongs to the auxin efflux carrier (TC 2.A.69) family.</text>
</comment>
<evidence type="ECO:0000313" key="10">
    <source>
        <dbReference type="Proteomes" id="UP000480246"/>
    </source>
</evidence>
<dbReference type="EMBL" id="WEID01000040">
    <property type="protein sequence ID" value="KAB8137627.1"/>
    <property type="molecule type" value="Genomic_DNA"/>
</dbReference>
<evidence type="ECO:0000256" key="8">
    <source>
        <dbReference type="SAM" id="Phobius"/>
    </source>
</evidence>
<evidence type="ECO:0000256" key="1">
    <source>
        <dbReference type="ARBA" id="ARBA00004651"/>
    </source>
</evidence>
<accession>A0A7C8GTS0</accession>
<dbReference type="GO" id="GO:0055085">
    <property type="term" value="P:transmembrane transport"/>
    <property type="evidence" value="ECO:0007669"/>
    <property type="project" value="InterPro"/>
</dbReference>
<evidence type="ECO:0000256" key="7">
    <source>
        <dbReference type="ARBA" id="ARBA00023136"/>
    </source>
</evidence>
<keyword evidence="10" id="KW-1185">Reference proteome</keyword>
<evidence type="ECO:0000313" key="9">
    <source>
        <dbReference type="EMBL" id="KAB8137627.1"/>
    </source>
</evidence>
<keyword evidence="5 8" id="KW-0812">Transmembrane</keyword>
<feature type="transmembrane region" description="Helical" evidence="8">
    <location>
        <begin position="55"/>
        <end position="79"/>
    </location>
</feature>
<proteinExistence type="inferred from homology"/>
<feature type="transmembrane region" description="Helical" evidence="8">
    <location>
        <begin position="162"/>
        <end position="180"/>
    </location>
</feature>
<gene>
    <name evidence="9" type="ORF">F9U64_08920</name>
</gene>
<organism evidence="9 10">
    <name type="scientific">Gracilibacillus oryzae</name>
    <dbReference type="NCBI Taxonomy" id="1672701"/>
    <lineage>
        <taxon>Bacteria</taxon>
        <taxon>Bacillati</taxon>
        <taxon>Bacillota</taxon>
        <taxon>Bacilli</taxon>
        <taxon>Bacillales</taxon>
        <taxon>Bacillaceae</taxon>
        <taxon>Gracilibacillus</taxon>
    </lineage>
</organism>
<dbReference type="Gene3D" id="1.20.1530.20">
    <property type="match status" value="1"/>
</dbReference>
<dbReference type="PANTHER" id="PTHR36838">
    <property type="entry name" value="AUXIN EFFLUX CARRIER FAMILY PROTEIN"/>
    <property type="match status" value="1"/>
</dbReference>
<name>A0A7C8GTS0_9BACI</name>
<dbReference type="OrthoDB" id="148377at2"/>
<feature type="transmembrane region" description="Helical" evidence="8">
    <location>
        <begin position="281"/>
        <end position="300"/>
    </location>
</feature>
<dbReference type="RefSeq" id="WP_153402651.1">
    <property type="nucleotide sequence ID" value="NZ_ML762428.1"/>
</dbReference>
<keyword evidence="3" id="KW-0813">Transport</keyword>
<keyword evidence="7 8" id="KW-0472">Membrane</keyword>
<keyword evidence="6 8" id="KW-1133">Transmembrane helix</keyword>
<feature type="transmembrane region" description="Helical" evidence="8">
    <location>
        <begin position="186"/>
        <end position="208"/>
    </location>
</feature>
<dbReference type="GO" id="GO:0005886">
    <property type="term" value="C:plasma membrane"/>
    <property type="evidence" value="ECO:0007669"/>
    <property type="project" value="UniProtKB-SubCell"/>
</dbReference>
<sequence>MQFIGVLIPIFSIFAIGYIGIRFLRMDIKSISTLTIYLMSPVLAFRTFFENDLNMDYIYLGGFLLAVCLVSLLFCYLVGYFRGWDGSEKSGFILASVFMNNGNYGTPLVLLVFGEEGFHYAIILMVLQTLIMCTIGIYVAAKGGEAGENISISPLRNVIRVPIIYGAVLGIILNVSGIGINQQMMTAIDMVADATIPVIMIVLGMQLAMIKLNDLEFGKLSLSVLFRLIIAPIIAYLITLPMPIDEMVKDILILSAAMPTAANTTMYALQFGARPNFVSSATLITTILSLVTLPVLLFILV</sequence>
<dbReference type="InterPro" id="IPR038770">
    <property type="entry name" value="Na+/solute_symporter_sf"/>
</dbReference>
<evidence type="ECO:0000256" key="6">
    <source>
        <dbReference type="ARBA" id="ARBA00022989"/>
    </source>
</evidence>
<dbReference type="Proteomes" id="UP000480246">
    <property type="component" value="Unassembled WGS sequence"/>
</dbReference>
<dbReference type="InterPro" id="IPR004776">
    <property type="entry name" value="Mem_transp_PIN-like"/>
</dbReference>
<feature type="transmembrane region" description="Helical" evidence="8">
    <location>
        <begin position="6"/>
        <end position="24"/>
    </location>
</feature>
<comment type="subcellular location">
    <subcellularLocation>
        <location evidence="1">Cell membrane</location>
        <topology evidence="1">Multi-pass membrane protein</topology>
    </subcellularLocation>
</comment>
<dbReference type="Pfam" id="PF03547">
    <property type="entry name" value="Mem_trans"/>
    <property type="match status" value="1"/>
</dbReference>
<feature type="transmembrane region" description="Helical" evidence="8">
    <location>
        <begin position="251"/>
        <end position="269"/>
    </location>
</feature>
<dbReference type="AlphaFoldDB" id="A0A7C8GTS0"/>
<evidence type="ECO:0000256" key="4">
    <source>
        <dbReference type="ARBA" id="ARBA00022475"/>
    </source>
</evidence>
<feature type="transmembrane region" description="Helical" evidence="8">
    <location>
        <begin position="119"/>
        <end position="141"/>
    </location>
</feature>
<feature type="transmembrane region" description="Helical" evidence="8">
    <location>
        <begin position="91"/>
        <end position="113"/>
    </location>
</feature>
<protein>
    <submittedName>
        <fullName evidence="9">AEC family transporter</fullName>
    </submittedName>
</protein>
<evidence type="ECO:0000256" key="5">
    <source>
        <dbReference type="ARBA" id="ARBA00022692"/>
    </source>
</evidence>
<feature type="transmembrane region" description="Helical" evidence="8">
    <location>
        <begin position="31"/>
        <end position="49"/>
    </location>
</feature>
<evidence type="ECO:0000256" key="3">
    <source>
        <dbReference type="ARBA" id="ARBA00022448"/>
    </source>
</evidence>
<feature type="transmembrane region" description="Helical" evidence="8">
    <location>
        <begin position="220"/>
        <end position="239"/>
    </location>
</feature>
<keyword evidence="4" id="KW-1003">Cell membrane</keyword>